<dbReference type="VEuPathDB" id="PlasmoDB:PVX_003845"/>
<feature type="compositionally biased region" description="Acidic residues" evidence="3">
    <location>
        <begin position="1057"/>
        <end position="1128"/>
    </location>
</feature>
<dbReference type="Pfam" id="PF04886">
    <property type="entry name" value="PT"/>
    <property type="match status" value="2"/>
</dbReference>
<feature type="region of interest" description="Disordered" evidence="3">
    <location>
        <begin position="25"/>
        <end position="290"/>
    </location>
</feature>
<feature type="compositionally biased region" description="Low complexity" evidence="3">
    <location>
        <begin position="49"/>
        <end position="66"/>
    </location>
</feature>
<dbReference type="VEuPathDB" id="PlasmoDB:PVPAM_040027700"/>
<feature type="chain" id="PRO_5002414221" evidence="4">
    <location>
        <begin position="20"/>
        <end position="1271"/>
    </location>
</feature>
<evidence type="ECO:0000259" key="5">
    <source>
        <dbReference type="SMART" id="SM00645"/>
    </source>
</evidence>
<evidence type="ECO:0000256" key="2">
    <source>
        <dbReference type="ARBA" id="ARBA00022737"/>
    </source>
</evidence>
<dbReference type="AlphaFoldDB" id="A0A0E3VL56"/>
<dbReference type="Gene3D" id="3.90.70.10">
    <property type="entry name" value="Cysteine proteinases"/>
    <property type="match status" value="1"/>
</dbReference>
<dbReference type="VEuPathDB" id="PlasmoDB:PVP01_0416800"/>
<keyword evidence="2" id="KW-0677">Repeat</keyword>
<evidence type="ECO:0000256" key="3">
    <source>
        <dbReference type="SAM" id="MobiDB-lite"/>
    </source>
</evidence>
<dbReference type="InterPro" id="IPR006970">
    <property type="entry name" value="PT"/>
</dbReference>
<proteinExistence type="predicted"/>
<feature type="compositionally biased region" description="Low complexity" evidence="3">
    <location>
        <begin position="114"/>
        <end position="139"/>
    </location>
</feature>
<evidence type="ECO:0000313" key="6">
    <source>
        <dbReference type="EMBL" id="BAR42478.1"/>
    </source>
</evidence>
<dbReference type="GO" id="GO:0006508">
    <property type="term" value="P:proteolysis"/>
    <property type="evidence" value="ECO:0007669"/>
    <property type="project" value="InterPro"/>
</dbReference>
<feature type="region of interest" description="Disordered" evidence="3">
    <location>
        <begin position="654"/>
        <end position="678"/>
    </location>
</feature>
<dbReference type="EMBL" id="AB733868">
    <property type="protein sequence ID" value="BAR42478.1"/>
    <property type="molecule type" value="Genomic_DNA"/>
</dbReference>
<feature type="domain" description="Peptidase C1A papain C-terminal" evidence="5">
    <location>
        <begin position="707"/>
        <end position="958"/>
    </location>
</feature>
<gene>
    <name evidence="6" type="primary">Pvi_SERA2</name>
</gene>
<dbReference type="CDD" id="cd02619">
    <property type="entry name" value="Peptidase_C1"/>
    <property type="match status" value="1"/>
</dbReference>
<dbReference type="InterPro" id="IPR038765">
    <property type="entry name" value="Papain-like_cys_pep_sf"/>
</dbReference>
<keyword evidence="1 4" id="KW-0732">Signal</keyword>
<feature type="compositionally biased region" description="Polar residues" evidence="3">
    <location>
        <begin position="273"/>
        <end position="284"/>
    </location>
</feature>
<dbReference type="SUPFAM" id="SSF54001">
    <property type="entry name" value="Cysteine proteinases"/>
    <property type="match status" value="1"/>
</dbReference>
<dbReference type="GO" id="GO:0008234">
    <property type="term" value="F:cysteine-type peptidase activity"/>
    <property type="evidence" value="ECO:0007669"/>
    <property type="project" value="InterPro"/>
</dbReference>
<sequence>MKLALPFLFILSVALLDNAIKCDEEVTIPDPPQSPDENPGGKDDPPGDSDPLPGEGAGAVEPAGGETDSGVEEGPAEQAVDQPLTQSTDQPADQPAEQPADQALTQPTDQPANQPVDQPTDQPTDQPVDQTTDQTTEQPAGEPLTQSTDEPVDQPLTQSTDQPAGEPLTQSTDEPVDQPLTQSTDQPAGEPLTQSTDQPAGEPLTQSTDQPADQPADQSADQPVDQTTDQVTEQPTDQPTEQPTDQTTDQPTEQPTEQPTDEPLTQPTDEPLTQPTDEPLTQPTDEPLPQPIVEASDRAAAAAVKNPNEIEAKCAQLKDQDGVKITGPCGAKFQVFLIPHVTINVETETNAIHLGKKLDDVVITKKMHKGVGGKSPPLLQFEEDADSLLNQCTEGKTFKFVVVVKGEELILKWKVYEKVPSPSDNNKVDVRTFLLKNTDRPITAIQVHTAKGNEDSFLLESKAYILADDMPAQCDLIAANCFLSGSLDIEGCYKCALLSENAELSSPCFDYLSPDVKNDYEEIKRKAQQQGDLKEVQLAASIGKILQGVFKKGEAGLNELVTFDQADAALKEELLNYCALMKEVDASGVLDQYQLGSEEDIFANLTSILKNHAGETKSTLQNKLKNPAICLKNADEWLESKKGLLLPSLSHTNVVVTPPETSPEKEDPPKGSQKIQTNGYDGVINFDSSEETNMQSTSFIDNMYCNDEYCNRWKDSSSCVAKIEVEDQGACSNSWLFASKVHLESMKCMNGHDHMATSALYVANCSGKEEKDKCHVASNPLEFLDILEETQFLPAESDLPYSYKAVNNVCPQPKSHWQNIWADVKLLDKQDDPNAVSAKGYAAYQSDHFKGNMDAFIKLVKSEVMKKGSVIAYVKADDQMSYDLNGKKVLSLCGSEEPNLAVNIVGYGNYISAEGVKKPYWLLRNSWGKHWGDDGTFKVDMHGPPGCQHNFIHTAAVFNLHIPPMENVEKKKPLLYNYYMKSSPDFYNHIFYRGVQTGEESEMGISGQEKVSISAVSANTSAADTLDGVDHSSVVVEGKEKNPAGEGESAQGVESPPEAEEQDEEEGDAESEEEGEDEPEEEGDGEQEEEGDDESEEVDEEAEEAGAEAEEGEEESEEGGVEAEEGDSEAANNDVDAAEPSQVAAPGASPGGEKPQTVAPPSASNPATPPSAAPAPTRNASLIKVKQITEVIHIMKHIKSGKLRFGIATYEDDLGIANNHDCLRSYSQDPEKLPECIQFCYDEWNNCKGAPSPGYCLNQRRRKNDCYFCFV</sequence>
<name>A0A0E3VL56_PLAVI</name>
<dbReference type="PANTHER" id="PTHR36489:SF2">
    <property type="entry name" value="APPLE DOMAIN-CONTAINING PROTEIN"/>
    <property type="match status" value="1"/>
</dbReference>
<dbReference type="VEuPathDB" id="PlasmoDB:PVW1_040023300"/>
<dbReference type="InterPro" id="IPR000668">
    <property type="entry name" value="Peptidase_C1A_C"/>
</dbReference>
<accession>A0A0E3VL56</accession>
<dbReference type="PANTHER" id="PTHR36489">
    <property type="entry name" value="PROTEIN-COUPLED RECEPTOR GPR1, PUTATIVE-RELATED"/>
    <property type="match status" value="1"/>
</dbReference>
<dbReference type="Pfam" id="PF00112">
    <property type="entry name" value="Peptidase_C1"/>
    <property type="match status" value="1"/>
</dbReference>
<feature type="compositionally biased region" description="Polar residues" evidence="3">
    <location>
        <begin position="144"/>
        <end position="220"/>
    </location>
</feature>
<feature type="compositionally biased region" description="Low complexity" evidence="3">
    <location>
        <begin position="89"/>
        <end position="103"/>
    </location>
</feature>
<feature type="compositionally biased region" description="Low complexity" evidence="3">
    <location>
        <begin position="221"/>
        <end position="271"/>
    </location>
</feature>
<evidence type="ECO:0000256" key="4">
    <source>
        <dbReference type="SAM" id="SignalP"/>
    </source>
</evidence>
<feature type="region of interest" description="Disordered" evidence="3">
    <location>
        <begin position="1039"/>
        <end position="1179"/>
    </location>
</feature>
<reference evidence="6" key="1">
    <citation type="submission" date="2012-07" db="EMBL/GenBank/DDBJ databases">
        <title>Species-specific polymorphism of Plasmodium serine repeat antigen genes.</title>
        <authorList>
            <person name="Arisue N."/>
            <person name="Tanabe K."/>
            <person name="Palacpac N.M.Q."/>
            <person name="Horii T."/>
        </authorList>
    </citation>
    <scope>NUCLEOTIDE SEQUENCE</scope>
    <source>
        <strain evidence="6">SALII</strain>
    </source>
</reference>
<evidence type="ECO:0000256" key="1">
    <source>
        <dbReference type="ARBA" id="ARBA00022729"/>
    </source>
</evidence>
<feature type="compositionally biased region" description="Polar residues" evidence="3">
    <location>
        <begin position="104"/>
        <end position="113"/>
    </location>
</feature>
<organism evidence="6">
    <name type="scientific">Plasmodium vivax</name>
    <name type="common">malaria parasite P. vivax</name>
    <dbReference type="NCBI Taxonomy" id="5855"/>
    <lineage>
        <taxon>Eukaryota</taxon>
        <taxon>Sar</taxon>
        <taxon>Alveolata</taxon>
        <taxon>Apicomplexa</taxon>
        <taxon>Aconoidasida</taxon>
        <taxon>Haemosporida</taxon>
        <taxon>Plasmodiidae</taxon>
        <taxon>Plasmodium</taxon>
        <taxon>Plasmodium (Plasmodium)</taxon>
    </lineage>
</organism>
<dbReference type="SMART" id="SM00645">
    <property type="entry name" value="Pept_C1"/>
    <property type="match status" value="1"/>
</dbReference>
<protein>
    <submittedName>
        <fullName evidence="6">Putative papain-like cysteine prorease</fullName>
    </submittedName>
</protein>
<feature type="signal peptide" evidence="4">
    <location>
        <begin position="1"/>
        <end position="19"/>
    </location>
</feature>